<gene>
    <name evidence="1" type="ORF">L6452_19120</name>
</gene>
<reference evidence="2" key="1">
    <citation type="journal article" date="2022" name="Mol. Ecol. Resour.">
        <title>The genomes of chicory, endive, great burdock and yacon provide insights into Asteraceae palaeo-polyploidization history and plant inulin production.</title>
        <authorList>
            <person name="Fan W."/>
            <person name="Wang S."/>
            <person name="Wang H."/>
            <person name="Wang A."/>
            <person name="Jiang F."/>
            <person name="Liu H."/>
            <person name="Zhao H."/>
            <person name="Xu D."/>
            <person name="Zhang Y."/>
        </authorList>
    </citation>
    <scope>NUCLEOTIDE SEQUENCE [LARGE SCALE GENOMIC DNA]</scope>
    <source>
        <strain evidence="2">cv. Niubang</strain>
    </source>
</reference>
<evidence type="ECO:0000313" key="1">
    <source>
        <dbReference type="EMBL" id="KAI3718257.1"/>
    </source>
</evidence>
<accession>A0ACB9B886</accession>
<name>A0ACB9B886_ARCLA</name>
<protein>
    <submittedName>
        <fullName evidence="1">Uncharacterized protein</fullName>
    </submittedName>
</protein>
<organism evidence="1 2">
    <name type="scientific">Arctium lappa</name>
    <name type="common">Greater burdock</name>
    <name type="synonym">Lappa major</name>
    <dbReference type="NCBI Taxonomy" id="4217"/>
    <lineage>
        <taxon>Eukaryota</taxon>
        <taxon>Viridiplantae</taxon>
        <taxon>Streptophyta</taxon>
        <taxon>Embryophyta</taxon>
        <taxon>Tracheophyta</taxon>
        <taxon>Spermatophyta</taxon>
        <taxon>Magnoliopsida</taxon>
        <taxon>eudicotyledons</taxon>
        <taxon>Gunneridae</taxon>
        <taxon>Pentapetalae</taxon>
        <taxon>asterids</taxon>
        <taxon>campanulids</taxon>
        <taxon>Asterales</taxon>
        <taxon>Asteraceae</taxon>
        <taxon>Carduoideae</taxon>
        <taxon>Cardueae</taxon>
        <taxon>Arctiinae</taxon>
        <taxon>Arctium</taxon>
    </lineage>
</organism>
<dbReference type="Proteomes" id="UP001055879">
    <property type="component" value="Linkage Group LG06"/>
</dbReference>
<comment type="caution">
    <text evidence="1">The sequence shown here is derived from an EMBL/GenBank/DDBJ whole genome shotgun (WGS) entry which is preliminary data.</text>
</comment>
<proteinExistence type="predicted"/>
<sequence length="861" mass="99379">MLIITYIMDINGRESNDYEQLPKVSPSSGSHSDVIVKIDNGDRYNNKEEDGRTRLLRNPSYEFWKNGNPNDKFTDLLTESPVRGVINNESVNANHRASDSKQSMETDDLEDAKGGSSDDEEEEEEEEEEEAEVESQAHRRQRRRTSNSGSNNIHDHNNDQFGGEVLKCSSFQRRATLARTKTQQSRLMDPPPDHVPMYSSPMPKSGGGYTPAVVGHVSGRMENDDEEDFLFDEDNPDDLKHTKLDAYTILQWIILVMIMTTLVATFRISKWKQRTFRGLFVWQWEVFLLILICGRLVSGWVIRIVVFFIERNFLLRKRLLYFVYGVRGIVQNCIWLGLVLITWNSMFNKTVEERHIYFLELINKFLVCMFVATSLWLVKTLIVKVLASTFHVNKFFDRIQDALFNQYVIETLSGPPLVEIQNNQLAEKTMSRRVWRADGMQGGSEVGAYSFKARASGRVIGSGRVQPSRVVSARHLGCSKHEGKDQALTIDHLHRMNPDNVSAWNMKRLMRIIRHGSLTTLDEQLNDTYDDEAGTEIRSEIEAKRAARKIFMNVTRRRSKYIYLDDLMRFLREDEAVKTMSLLAASHEDDRVGKRALKNWVVNVFRERKALALTLNDTKTAVNKLHRMVNVLVGIAVLVICLVILNIATTKVILLMSSQLVLVTFVFGNTCKNIFESIIFLFVMHPFDVGDRCEIDGVQMIVEEMNILNTIFLRADNQKIYYPNSVLLQRSIGNFYRSPDMADSIDFLIHVSTPLDKIAIIKQRILNFVENNKDHWYPDPIVLTMDMQDLNTQKLSVWVQHKMNHQDITERLKRRGTIIEEMNRIFKELDIEYRTYPIDINIRSMPPATTTRVPSTWGPTN</sequence>
<reference evidence="1 2" key="2">
    <citation type="journal article" date="2022" name="Mol. Ecol. Resour.">
        <title>The genomes of chicory, endive, great burdock and yacon provide insights into Asteraceae paleo-polyploidization history and plant inulin production.</title>
        <authorList>
            <person name="Fan W."/>
            <person name="Wang S."/>
            <person name="Wang H."/>
            <person name="Wang A."/>
            <person name="Jiang F."/>
            <person name="Liu H."/>
            <person name="Zhao H."/>
            <person name="Xu D."/>
            <person name="Zhang Y."/>
        </authorList>
    </citation>
    <scope>NUCLEOTIDE SEQUENCE [LARGE SCALE GENOMIC DNA]</scope>
    <source>
        <strain evidence="2">cv. Niubang</strain>
    </source>
</reference>
<keyword evidence="2" id="KW-1185">Reference proteome</keyword>
<dbReference type="EMBL" id="CM042052">
    <property type="protein sequence ID" value="KAI3718257.1"/>
    <property type="molecule type" value="Genomic_DNA"/>
</dbReference>
<evidence type="ECO:0000313" key="2">
    <source>
        <dbReference type="Proteomes" id="UP001055879"/>
    </source>
</evidence>